<reference evidence="1 2" key="1">
    <citation type="submission" date="2018-11" db="EMBL/GenBank/DDBJ databases">
        <authorList>
            <consortium name="Pathogen Informatics"/>
        </authorList>
    </citation>
    <scope>NUCLEOTIDE SEQUENCE [LARGE SCALE GENOMIC DNA]</scope>
    <source>
        <strain evidence="1 2">Zambia</strain>
    </source>
</reference>
<accession>A0A183LY68</accession>
<dbReference type="AlphaFoldDB" id="A0A183LY68"/>
<dbReference type="Pfam" id="PF20049">
    <property type="entry name" value="DUF6451"/>
    <property type="match status" value="1"/>
</dbReference>
<dbReference type="STRING" id="48269.A0A183LY68"/>
<dbReference type="EMBL" id="UZAI01003901">
    <property type="protein sequence ID" value="VDO83024.1"/>
    <property type="molecule type" value="Genomic_DNA"/>
</dbReference>
<gene>
    <name evidence="1" type="ORF">SMRZ_LOCUS8743</name>
</gene>
<organism evidence="1 2">
    <name type="scientific">Schistosoma margrebowiei</name>
    <dbReference type="NCBI Taxonomy" id="48269"/>
    <lineage>
        <taxon>Eukaryota</taxon>
        <taxon>Metazoa</taxon>
        <taxon>Spiralia</taxon>
        <taxon>Lophotrochozoa</taxon>
        <taxon>Platyhelminthes</taxon>
        <taxon>Trematoda</taxon>
        <taxon>Digenea</taxon>
        <taxon>Strigeidida</taxon>
        <taxon>Schistosomatoidea</taxon>
        <taxon>Schistosomatidae</taxon>
        <taxon>Schistosoma</taxon>
    </lineage>
</organism>
<sequence length="126" mass="14445">MENIKPITPDGEALGEVETFTYLGSIIDEKGASDADINARIGKPKTEFLQVKNIWNSKQLSTNIKITIFNTNVKTALLYGTEKWRTTTTIINKVRVFINSYMRKILNIYHQEQHIMGEKNKLPTEE</sequence>
<evidence type="ECO:0000313" key="2">
    <source>
        <dbReference type="Proteomes" id="UP000277204"/>
    </source>
</evidence>
<dbReference type="Proteomes" id="UP000277204">
    <property type="component" value="Unassembled WGS sequence"/>
</dbReference>
<dbReference type="InterPro" id="IPR045609">
    <property type="entry name" value="DUF6451"/>
</dbReference>
<dbReference type="PANTHER" id="PTHR47027:SF25">
    <property type="entry name" value="REVERSE TRANSCRIPTASE DOMAIN-CONTAINING PROTEIN"/>
    <property type="match status" value="1"/>
</dbReference>
<evidence type="ECO:0000313" key="1">
    <source>
        <dbReference type="EMBL" id="VDO83024.1"/>
    </source>
</evidence>
<name>A0A183LY68_9TREM</name>
<dbReference type="PANTHER" id="PTHR47027">
    <property type="entry name" value="REVERSE TRANSCRIPTASE DOMAIN-CONTAINING PROTEIN"/>
    <property type="match status" value="1"/>
</dbReference>
<proteinExistence type="predicted"/>
<protein>
    <submittedName>
        <fullName evidence="1">Uncharacterized protein</fullName>
    </submittedName>
</protein>
<keyword evidence="2" id="KW-1185">Reference proteome</keyword>